<dbReference type="Proteomes" id="UP000644756">
    <property type="component" value="Unassembled WGS sequence"/>
</dbReference>
<evidence type="ECO:0000256" key="2">
    <source>
        <dbReference type="ARBA" id="ARBA00022448"/>
    </source>
</evidence>
<reference evidence="4" key="2">
    <citation type="submission" date="2020-09" db="EMBL/GenBank/DDBJ databases">
        <authorList>
            <person name="Sun Q."/>
            <person name="Zhou Y."/>
        </authorList>
    </citation>
    <scope>NUCLEOTIDE SEQUENCE</scope>
    <source>
        <strain evidence="4">CGMCC 1.12987</strain>
    </source>
</reference>
<dbReference type="RefSeq" id="WP_229725554.1">
    <property type="nucleotide sequence ID" value="NZ_BMGR01000018.1"/>
</dbReference>
<accession>A0A917G569</accession>
<name>A0A917G569_9BACL</name>
<evidence type="ECO:0000313" key="5">
    <source>
        <dbReference type="Proteomes" id="UP000644756"/>
    </source>
</evidence>
<reference evidence="4" key="1">
    <citation type="journal article" date="2014" name="Int. J. Syst. Evol. Microbiol.">
        <title>Complete genome sequence of Corynebacterium casei LMG S-19264T (=DSM 44701T), isolated from a smear-ripened cheese.</title>
        <authorList>
            <consortium name="US DOE Joint Genome Institute (JGI-PGF)"/>
            <person name="Walter F."/>
            <person name="Albersmeier A."/>
            <person name="Kalinowski J."/>
            <person name="Ruckert C."/>
        </authorList>
    </citation>
    <scope>NUCLEOTIDE SEQUENCE</scope>
    <source>
        <strain evidence="4">CGMCC 1.12987</strain>
    </source>
</reference>
<dbReference type="Pfam" id="PF01547">
    <property type="entry name" value="SBP_bac_1"/>
    <property type="match status" value="1"/>
</dbReference>
<keyword evidence="3" id="KW-0732">Signal</keyword>
<dbReference type="GO" id="GO:0015768">
    <property type="term" value="P:maltose transport"/>
    <property type="evidence" value="ECO:0007669"/>
    <property type="project" value="TreeGrafter"/>
</dbReference>
<dbReference type="PANTHER" id="PTHR30061">
    <property type="entry name" value="MALTOSE-BINDING PERIPLASMIC PROTEIN"/>
    <property type="match status" value="1"/>
</dbReference>
<proteinExistence type="inferred from homology"/>
<dbReference type="InterPro" id="IPR006059">
    <property type="entry name" value="SBP"/>
</dbReference>
<dbReference type="AlphaFoldDB" id="A0A917G569"/>
<keyword evidence="5" id="KW-1185">Reference proteome</keyword>
<gene>
    <name evidence="4" type="ORF">GCM10010916_43820</name>
</gene>
<dbReference type="GO" id="GO:0042956">
    <property type="term" value="P:maltodextrin transmembrane transport"/>
    <property type="evidence" value="ECO:0007669"/>
    <property type="project" value="TreeGrafter"/>
</dbReference>
<comment type="similarity">
    <text evidence="1">Belongs to the bacterial solute-binding protein 1 family.</text>
</comment>
<dbReference type="GO" id="GO:0055052">
    <property type="term" value="C:ATP-binding cassette (ABC) transporter complex, substrate-binding subunit-containing"/>
    <property type="evidence" value="ECO:0007669"/>
    <property type="project" value="TreeGrafter"/>
</dbReference>
<organism evidence="4 5">
    <name type="scientific">Paenibacillus abyssi</name>
    <dbReference type="NCBI Taxonomy" id="1340531"/>
    <lineage>
        <taxon>Bacteria</taxon>
        <taxon>Bacillati</taxon>
        <taxon>Bacillota</taxon>
        <taxon>Bacilli</taxon>
        <taxon>Bacillales</taxon>
        <taxon>Paenibacillaceae</taxon>
        <taxon>Paenibacillus</taxon>
    </lineage>
</organism>
<dbReference type="SUPFAM" id="SSF53850">
    <property type="entry name" value="Periplasmic binding protein-like II"/>
    <property type="match status" value="1"/>
</dbReference>
<keyword evidence="2" id="KW-0813">Transport</keyword>
<comment type="caution">
    <text evidence="4">The sequence shown here is derived from an EMBL/GenBank/DDBJ whole genome shotgun (WGS) entry which is preliminary data.</text>
</comment>
<evidence type="ECO:0000256" key="1">
    <source>
        <dbReference type="ARBA" id="ARBA00008520"/>
    </source>
</evidence>
<protein>
    <submittedName>
        <fullName evidence="4">ABC transporter substrate-binding protein</fullName>
    </submittedName>
</protein>
<dbReference type="EMBL" id="BMGR01000018">
    <property type="protein sequence ID" value="GGG22413.1"/>
    <property type="molecule type" value="Genomic_DNA"/>
</dbReference>
<dbReference type="GO" id="GO:1901982">
    <property type="term" value="F:maltose binding"/>
    <property type="evidence" value="ECO:0007669"/>
    <property type="project" value="TreeGrafter"/>
</dbReference>
<dbReference type="Gene3D" id="3.40.190.10">
    <property type="entry name" value="Periplasmic binding protein-like II"/>
    <property type="match status" value="2"/>
</dbReference>
<evidence type="ECO:0000256" key="3">
    <source>
        <dbReference type="ARBA" id="ARBA00022729"/>
    </source>
</evidence>
<dbReference type="PANTHER" id="PTHR30061:SF50">
    <property type="entry name" value="MALTOSE_MALTODEXTRIN-BINDING PERIPLASMIC PROTEIN"/>
    <property type="match status" value="1"/>
</dbReference>
<sequence length="440" mass="49585">MSRKRIMVLLSSAIVLVALLVTVVYYAHSSLEQEGQATLPSGENNKITLEILNPKVEIASQFEQMVNDYMKEHPHVQINVRTVGGGADDRAELRAMFAYGQGPDIFTNGGYEEARLYRDYLEDLSDQPWVQNAIDMALEPMTLDGKVYGMPVNIEGYGFIYNKDLFKQAGIVELPTTLSELTESASRLKSAGITPFANAYAEKWVLGVHLINIAFAHQDNTDEFIRNLSRGTESIEGNPHFLDLLKLLDVTLEYGNDQPLTFDYNAQVSEFAQGKAAMIQQGNWIQPMLDQITSNMNIGMLPIPINDNPGNDALAVGVPNNWVINKKSSEQKKAEAKLFLNWMVSSEQGKMHLVERLKFIPAFHHIQTDSLGPLADDILRYSYENKTLSWNWYTYPDGVSDYEFGPVMQAYIGDQMTAEQVLQQLQTLWETTNEHQTVDE</sequence>
<evidence type="ECO:0000313" key="4">
    <source>
        <dbReference type="EMBL" id="GGG22413.1"/>
    </source>
</evidence>